<dbReference type="KEGG" id="barh:WN72_36020"/>
<dbReference type="RefSeq" id="WP_092221059.1">
    <property type="nucleotide sequence ID" value="NZ_CP030050.1"/>
</dbReference>
<gene>
    <name evidence="1" type="ORF">WN72_36020</name>
</gene>
<evidence type="ECO:0000313" key="1">
    <source>
        <dbReference type="EMBL" id="QOZ71115.1"/>
    </source>
</evidence>
<dbReference type="EMBL" id="CP030050">
    <property type="protein sequence ID" value="QOZ71115.1"/>
    <property type="molecule type" value="Genomic_DNA"/>
</dbReference>
<proteinExistence type="predicted"/>
<name>A0AAE7NX48_9BRAD</name>
<protein>
    <submittedName>
        <fullName evidence="1">Uncharacterized protein</fullName>
    </submittedName>
</protein>
<evidence type="ECO:0000313" key="2">
    <source>
        <dbReference type="Proteomes" id="UP000594015"/>
    </source>
</evidence>
<accession>A0AAE7NX48</accession>
<reference evidence="1 2" key="1">
    <citation type="submission" date="2018-06" db="EMBL/GenBank/DDBJ databases">
        <title>Comparative genomics of Bradyrhizobium nodulating Arachidis hypogaea.</title>
        <authorList>
            <person name="Li Y."/>
        </authorList>
    </citation>
    <scope>NUCLEOTIDE SEQUENCE [LARGE SCALE GENOMIC DNA]</scope>
    <source>
        <strain evidence="1 2">CCBAU 051107</strain>
    </source>
</reference>
<sequence>MGIERNYSPKYFRERAEEFRAKAANCEHNQTKETLRRVAESYDDLARRAERVRTVKDEAD</sequence>
<dbReference type="AlphaFoldDB" id="A0AAE7NX48"/>
<organism evidence="1 2">
    <name type="scientific">Bradyrhizobium arachidis</name>
    <dbReference type="NCBI Taxonomy" id="858423"/>
    <lineage>
        <taxon>Bacteria</taxon>
        <taxon>Pseudomonadati</taxon>
        <taxon>Pseudomonadota</taxon>
        <taxon>Alphaproteobacteria</taxon>
        <taxon>Hyphomicrobiales</taxon>
        <taxon>Nitrobacteraceae</taxon>
        <taxon>Bradyrhizobium</taxon>
    </lineage>
</organism>
<dbReference type="Proteomes" id="UP000594015">
    <property type="component" value="Chromosome"/>
</dbReference>